<keyword evidence="3" id="KW-1185">Reference proteome</keyword>
<sequence>MHMNESSLLHPGGSPFLNRVTTRSKNDQNHEVPVPEMFHELTDDELTEEKIKQMEAIWIKLLLQMMKVLMLEFSIEEGDKLFNEMGRFTSMKGIDESYYHLKYNKKEVDDLRAEQLAKSHDPLALMANSNNPAPNYLIAQPGMNMGQDRQMQMVGGNGGNQFRQYAGQNNIRNQNRLIVIPGIANQIPNGNGNVVAARAEGNAIGNNGNQIRCYNYRGLGHLARNCTQAIDIGSTQTDEAPPSYDQTDHRLGVRQNAKTKRPQPRSNTKNDRVPFTSKSSCSKNNEIEVEDHPRNLLLSKNKKHMSSECIRYAVTNSGMINLKLSCAICKQCLITANHDVCVLNYVNDMNSRDETGLVYDKEEGTVMFKQDDEKITFKMPHTMEIFKETRLMGLSTDSIPPFTYEENFSHGRTHYCQSLFIGDDYMQDEGDTRGIRHLMRLEREMMRDKGEVT</sequence>
<protein>
    <submittedName>
        <fullName evidence="2">Uncharacterized protein</fullName>
    </submittedName>
</protein>
<evidence type="ECO:0000256" key="1">
    <source>
        <dbReference type="SAM" id="MobiDB-lite"/>
    </source>
</evidence>
<gene>
    <name evidence="2" type="ORF">Tco_1002024</name>
</gene>
<dbReference type="Proteomes" id="UP001151760">
    <property type="component" value="Unassembled WGS sequence"/>
</dbReference>
<reference evidence="2" key="2">
    <citation type="submission" date="2022-01" db="EMBL/GenBank/DDBJ databases">
        <authorList>
            <person name="Yamashiro T."/>
            <person name="Shiraishi A."/>
            <person name="Satake H."/>
            <person name="Nakayama K."/>
        </authorList>
    </citation>
    <scope>NUCLEOTIDE SEQUENCE</scope>
</reference>
<comment type="caution">
    <text evidence="2">The sequence shown here is derived from an EMBL/GenBank/DDBJ whole genome shotgun (WGS) entry which is preliminary data.</text>
</comment>
<accession>A0ABQ5F548</accession>
<feature type="region of interest" description="Disordered" evidence="1">
    <location>
        <begin position="234"/>
        <end position="286"/>
    </location>
</feature>
<dbReference type="EMBL" id="BQNB010017024">
    <property type="protein sequence ID" value="GJT58491.1"/>
    <property type="molecule type" value="Genomic_DNA"/>
</dbReference>
<organism evidence="2 3">
    <name type="scientific">Tanacetum coccineum</name>
    <dbReference type="NCBI Taxonomy" id="301880"/>
    <lineage>
        <taxon>Eukaryota</taxon>
        <taxon>Viridiplantae</taxon>
        <taxon>Streptophyta</taxon>
        <taxon>Embryophyta</taxon>
        <taxon>Tracheophyta</taxon>
        <taxon>Spermatophyta</taxon>
        <taxon>Magnoliopsida</taxon>
        <taxon>eudicotyledons</taxon>
        <taxon>Gunneridae</taxon>
        <taxon>Pentapetalae</taxon>
        <taxon>asterids</taxon>
        <taxon>campanulids</taxon>
        <taxon>Asterales</taxon>
        <taxon>Asteraceae</taxon>
        <taxon>Asteroideae</taxon>
        <taxon>Anthemideae</taxon>
        <taxon>Anthemidinae</taxon>
        <taxon>Tanacetum</taxon>
    </lineage>
</organism>
<evidence type="ECO:0000313" key="3">
    <source>
        <dbReference type="Proteomes" id="UP001151760"/>
    </source>
</evidence>
<evidence type="ECO:0000313" key="2">
    <source>
        <dbReference type="EMBL" id="GJT58491.1"/>
    </source>
</evidence>
<proteinExistence type="predicted"/>
<reference evidence="2" key="1">
    <citation type="journal article" date="2022" name="Int. J. Mol. Sci.">
        <title>Draft Genome of Tanacetum Coccineum: Genomic Comparison of Closely Related Tanacetum-Family Plants.</title>
        <authorList>
            <person name="Yamashiro T."/>
            <person name="Shiraishi A."/>
            <person name="Nakayama K."/>
            <person name="Satake H."/>
        </authorList>
    </citation>
    <scope>NUCLEOTIDE SEQUENCE</scope>
</reference>
<name>A0ABQ5F548_9ASTR</name>